<protein>
    <recommendedName>
        <fullName evidence="2">Leucine-rich repeat protein</fullName>
    </recommendedName>
</protein>
<dbReference type="InterPro" id="IPR032675">
    <property type="entry name" value="LRR_dom_sf"/>
</dbReference>
<name>A0A3G5AH32_9VIRU</name>
<organism evidence="1">
    <name type="scientific">Hyperionvirus sp</name>
    <dbReference type="NCBI Taxonomy" id="2487770"/>
    <lineage>
        <taxon>Viruses</taxon>
        <taxon>Varidnaviria</taxon>
        <taxon>Bamfordvirae</taxon>
        <taxon>Nucleocytoviricota</taxon>
        <taxon>Megaviricetes</taxon>
        <taxon>Imitervirales</taxon>
        <taxon>Mimiviridae</taxon>
        <taxon>Klosneuvirinae</taxon>
    </lineage>
</organism>
<reference evidence="1" key="1">
    <citation type="submission" date="2018-10" db="EMBL/GenBank/DDBJ databases">
        <title>Hidden diversity of soil giant viruses.</title>
        <authorList>
            <person name="Schulz F."/>
            <person name="Alteio L."/>
            <person name="Goudeau D."/>
            <person name="Ryan E.M."/>
            <person name="Malmstrom R.R."/>
            <person name="Blanchard J."/>
            <person name="Woyke T."/>
        </authorList>
    </citation>
    <scope>NUCLEOTIDE SEQUENCE</scope>
    <source>
        <strain evidence="1">HYV1</strain>
    </source>
</reference>
<dbReference type="SUPFAM" id="SSF52058">
    <property type="entry name" value="L domain-like"/>
    <property type="match status" value="1"/>
</dbReference>
<dbReference type="Gene3D" id="3.80.10.10">
    <property type="entry name" value="Ribonuclease Inhibitor"/>
    <property type="match status" value="1"/>
</dbReference>
<proteinExistence type="predicted"/>
<gene>
    <name evidence="1" type="ORF">Hyperionvirus35_5</name>
</gene>
<evidence type="ECO:0000313" key="1">
    <source>
        <dbReference type="EMBL" id="AYV84709.1"/>
    </source>
</evidence>
<evidence type="ECO:0008006" key="2">
    <source>
        <dbReference type="Google" id="ProtNLM"/>
    </source>
</evidence>
<sequence>MAKHKLEMDFIIIGVSYYLSIFDTLKATRLSRGLNQQVHAKSIKTCVCRSPHQKKQIALKFPKWSFFAKIDTIEEFNSWNPLRTIGLQARFKFHGDLKNFPQLIDLDIHLLTSVTNNHLQHLTKLTRLSFSENSVSGDIILPPTINQLELPDWNNKINPNMLTRLTTLTNLSYYSRALTETDLKIHKNTLRRLTIYGAPLPIIRFSSVPLLTHFHSDCGAIEFSKNDDVKNLLSLHCETIFGLHHVQLTGLKYFKINDFYIKDINAMGLTSLTKLVYPNSSTKDSATLADSIKLKALQCERGMLSSFKTPSLTSLALRKYTDIYYKDVLSSFTQIVQLSICLNYSADTTPLFSLTNLTNLEAHSDFPDMNKNKFLCSHFSKLIHLSLENIFVEEKALGTMIKLQSLILKGWGTSISLKDISNLTNLVILSIDELKCDRDSLSRIFPNLETFSGIGRSFDYRNFELPD</sequence>
<dbReference type="EMBL" id="MK072417">
    <property type="protein sequence ID" value="AYV84709.1"/>
    <property type="molecule type" value="Genomic_DNA"/>
</dbReference>
<accession>A0A3G5AH32</accession>